<evidence type="ECO:0000313" key="2">
    <source>
        <dbReference type="EMBL" id="QXQ12814.1"/>
    </source>
</evidence>
<dbReference type="EMBL" id="CP079105">
    <property type="protein sequence ID" value="QXQ12814.1"/>
    <property type="molecule type" value="Genomic_DNA"/>
</dbReference>
<dbReference type="Proteomes" id="UP000887023">
    <property type="component" value="Chromosome"/>
</dbReference>
<organism evidence="2 3">
    <name type="scientific">Skermania pinensis</name>
    <dbReference type="NCBI Taxonomy" id="39122"/>
    <lineage>
        <taxon>Bacteria</taxon>
        <taxon>Bacillati</taxon>
        <taxon>Actinomycetota</taxon>
        <taxon>Actinomycetes</taxon>
        <taxon>Mycobacteriales</taxon>
        <taxon>Gordoniaceae</taxon>
        <taxon>Skermania</taxon>
    </lineage>
</organism>
<feature type="compositionally biased region" description="Basic and acidic residues" evidence="1">
    <location>
        <begin position="59"/>
        <end position="69"/>
    </location>
</feature>
<accession>A0ABX8S733</accession>
<reference evidence="2" key="1">
    <citation type="submission" date="2021-07" db="EMBL/GenBank/DDBJ databases">
        <title>Candidatus Kaistella beijingensis sp. nov. isolated from a municipal wastewater treatment plant is involved in sludge foaming.</title>
        <authorList>
            <person name="Song Y."/>
            <person name="Liu S.-J."/>
        </authorList>
    </citation>
    <scope>NUCLEOTIDE SEQUENCE</scope>
    <source>
        <strain evidence="2">DSM 43998</strain>
    </source>
</reference>
<sequence length="80" mass="8407">MTAEHPSEPQQPADEQGSLTASIWVDAIQVAAPYLGGAGAAGIGGKVVETYIKERGATERTKIEQDGKTARAKLNQPESE</sequence>
<keyword evidence="3" id="KW-1185">Reference proteome</keyword>
<name>A0ABX8S733_9ACTN</name>
<proteinExistence type="predicted"/>
<evidence type="ECO:0000256" key="1">
    <source>
        <dbReference type="SAM" id="MobiDB-lite"/>
    </source>
</evidence>
<gene>
    <name evidence="2" type="ORF">KV203_12845</name>
</gene>
<evidence type="ECO:0000313" key="3">
    <source>
        <dbReference type="Proteomes" id="UP000887023"/>
    </source>
</evidence>
<dbReference type="RefSeq" id="WP_157079689.1">
    <property type="nucleotide sequence ID" value="NZ_CBCRUZ010000002.1"/>
</dbReference>
<feature type="region of interest" description="Disordered" evidence="1">
    <location>
        <begin position="59"/>
        <end position="80"/>
    </location>
</feature>
<protein>
    <submittedName>
        <fullName evidence="2">Uncharacterized protein</fullName>
    </submittedName>
</protein>